<keyword evidence="2" id="KW-1185">Reference proteome</keyword>
<reference evidence="1" key="1">
    <citation type="submission" date="2024-02" db="EMBL/GenBank/DDBJ databases">
        <title>Metagenome Assembled Genome of Zalaria obscura JY119.</title>
        <authorList>
            <person name="Vighnesh L."/>
            <person name="Jagadeeshwari U."/>
            <person name="Venkata Ramana C."/>
            <person name="Sasikala C."/>
        </authorList>
    </citation>
    <scope>NUCLEOTIDE SEQUENCE</scope>
    <source>
        <strain evidence="1">JY119</strain>
    </source>
</reference>
<gene>
    <name evidence="1" type="ORF">M8818_006479</name>
</gene>
<organism evidence="1 2">
    <name type="scientific">Zalaria obscura</name>
    <dbReference type="NCBI Taxonomy" id="2024903"/>
    <lineage>
        <taxon>Eukaryota</taxon>
        <taxon>Fungi</taxon>
        <taxon>Dikarya</taxon>
        <taxon>Ascomycota</taxon>
        <taxon>Pezizomycotina</taxon>
        <taxon>Dothideomycetes</taxon>
        <taxon>Dothideomycetidae</taxon>
        <taxon>Dothideales</taxon>
        <taxon>Zalariaceae</taxon>
        <taxon>Zalaria</taxon>
    </lineage>
</organism>
<accession>A0ACC3S6X7</accession>
<protein>
    <submittedName>
        <fullName evidence="1">Uncharacterized protein</fullName>
    </submittedName>
</protein>
<comment type="caution">
    <text evidence="1">The sequence shown here is derived from an EMBL/GenBank/DDBJ whole genome shotgun (WGS) entry which is preliminary data.</text>
</comment>
<evidence type="ECO:0000313" key="2">
    <source>
        <dbReference type="Proteomes" id="UP001320706"/>
    </source>
</evidence>
<sequence length="2779" mass="312165">MIEWRDRGYVPDSDEEEIGFSNDSQSPRRKESLLEHLPATTDEANPVKQIQKHGSPVILGREGDNESVREEDEGQDNSLFTREQCKVVGDVTASEAGNGAEHGFAQWLDSQDSAGPLHKEINDGRKDKSSVNAGGLAAETSSQQLEHHTGPEHSQDTILMQSFVSGQPAGEGGYAVENAGVRSRNNESAADAVMFDVGTLMPDTSSKNLNAQDLGLGLQSAARNAHDVEVSNSTFDEGGEVVDLRHVLDILASERAPARTFRARKAIQLHPYLVESEQYRHSLRARGIRPVQVTTNRRSRSASEDVQMRQDQATQSTLLQQSQSSIDGGHSSQDLFDVPTCTPQLSPRLLAADDDDLPDIDRLARTDIAGHLRLEHKRRKLNTVRNSTLGKSNHRGSIADGIDASNMPSPPPTSDASDGAPKSIRRAAFKLPRRMSSGQLPTPMTSATRRLAPRIISSPSSDSETDSEAANFVKVPSAVSVASVTSDESSDSEQSESQLKQVRKKIKGVLPASWLKLDQKARKAPPSPLRPQRQPLASPSRRFPQKGIAQRKIRPTSSRAMPDDEIGSNARILISNDSDASDDNSSATETPVQLRQTILGAPRGDLILNLESMPSEDRMEDDWIDPMLSTSAPARNKSTARPKTHKKLSDGFLAVGHDAGSARSKAGTASRKRFTESRPSSRGKHATLGSRQRSIPRLSIVDASRAPANTPKDQPQFLRLATRLARSHADQGRHSPTSKSIRLATNEDTQDALGTLREWRAGSIHPVTQKRTGDPSYADASTPGLIDSTKRSMGKPHTPMRELGVEPRLVASSESRRNIYGAAAHQNGQRAASGILSPGIDPNPGKPKVRVRREALRGADPSLPATSRACDRGDRKAAAKEAVARRPIKQPSALHGRVRTGQLETLASNFPVTRRSGARDPPHVRQLFARGRYVPVDHEFQLLRFLEETQTHQEPVEEPTETRVTAVTEPKEVNPRLTLPHRSRKSQPKRLDVGVATYRQPSEPLPVDEPTTSPGVAFVDPVTDFVHGLDPYGTRYATDFDIHPLELGTYFQQNTFVGSGDFENSLKVPSRDLHKPSGRIMLRIGDTDTYWSAWNEDVSEGLASIIRASTEGIEIVLNVSGADAAQYTLRDVARNIDYLLRSVVRYCSECLYFVDPADKRPCIDRLGRFLDEFMDMVEDYSSRCLTNEATKSNMAAVFNNSLLYLACISGQLIYLSRHDMLERDVDAKLEASLRRFCQKVVGRIVAADFSSLRSFYEENMRYAIRQTGIPDNLNAAKGLVILNHITATLSLPGLSLSSLLAEHWSAEIQRTSDARLLDQIWYNLFTVQPVLEVDVRGVFRPRSRYDSANDSWQLVRGLLQRVFSLYPASAASPNPSLNDYVRCTLVRVHFLITRWGWYRCEAVLGTIYDFFAKNGLSQLVNEESRGSPYFLTQLDKQPSLAVEPEDCSFHIFLKMLATGLIHMHGVYKPTKIRGIAWRFIPNHGRTYRKDLEVRQVDIDALRNHHDLLCTLYWASPSGHRPRLSVLQQLVDHAASHREACRLNVRAWSNVAKYQLSRAGEEEDIDVLAAWLHDMISTTVSQYRLARSEAENQYHIMRSESSTLFSPETLQSIISSNQRQIAATLLDIVAAVRQTLVVTRIQGRATRLLDQSHFTHIFQFFDAEQLRTFRVVKEALEVVLMYMKLPQVPPRHESQSQDEESQDYGDVTFLEEAVTGETTDAALSFLVDPVMQLVSNCFGADTIIDDDLLSTLVDFWTVLAQRLVTEGSRDWPHYLDAYSSGSWFQLRDTAQRRTYTPYILSAILELDPKSFREHEVVFLGAWLVSLLERESTLKFQHHLTSSLLNAATDHAVLQNLPFAVERQTGRFEISLTEIRERRLALIASILSNMHTSIEDAMYSDPQTVMLLRRDYSDILRQAMAAMRRNYEDIQSAHSTNLGGDATQGAYVTLVQQVVAFMQQYTSDILAVDRFFTDSAAFPLPAVDPTYVVGRLRSYASKLVDSKARKQLVVFVQTVSERAAAENQQAYLVRQMHATMTGSEGDVAMSSRPLRHIFMTALIPAYVDIAFSTACGWILALPFIEASTLALRDMLYDLSLDDNDNVDACIADVKAILCIFRTELEPIFEDAIILSQSHILRLVAASYCTIEAAMVFSDYIDRATDLGNDLVELLSSLERIGECISTTIQESDGESISNIEEMALPNIGRYKDARDFCTKELRAALTNRWRVEQGDYFVVKGGVQQQVRVDLGDVDEEKDELFKKLEDQRNAYQDTLKQVQDAIGQAADEDSDDESDESLYVQAPLPPRSFNFEDLREHLKSYAFDEHTNKILSSIVSDKGRLQNPSIFPGPRDKVDRRTEFSQFQIFDVGADGAPLEVLPPQHKEVMGKEMGVWHAIKDLNSDEAKERKAVGRITIAREPSPVMFAALHHTYNSSFHMDRIFKHLVDSEASSRSFVFNFEYYTIIGDECQPMDWQLSDKQPKKSDDHIPVSRCSCVVALSLSGHPLHRVKNPGRRARNKNGYAYDPWAPWELLILQAYPDWRSTTEGHDSSKHYVNGPEAFMTVLLTEFKDAQKRYEEIYKRITKLVTPPQTFIFDSDLREKLLFEDKDFTYSKRYFWAFQTLGTMNDSIKALVDSYEDTFTDDVWDGTNKTIWPMVEGSSARTLYYKKKMQQLKRRFEEEMKNFKDLMNENDGRRREIRSLRDQLFSGTSVLESRKSVDLASIAIEQNTNIKGEEAWYPQRLRCEQSLTRISLDTGQHLFLATDIRYGMFFYACLIHEEVYLTD</sequence>
<evidence type="ECO:0000313" key="1">
    <source>
        <dbReference type="EMBL" id="KAK8198612.1"/>
    </source>
</evidence>
<dbReference type="Proteomes" id="UP001320706">
    <property type="component" value="Unassembled WGS sequence"/>
</dbReference>
<proteinExistence type="predicted"/>
<dbReference type="EMBL" id="JAMKPW020000040">
    <property type="protein sequence ID" value="KAK8198612.1"/>
    <property type="molecule type" value="Genomic_DNA"/>
</dbReference>
<name>A0ACC3S6X7_9PEZI</name>